<reference evidence="6 7" key="2">
    <citation type="journal article" date="2017" name="Antonie Van Leeuwenhoek">
        <title>Rhizobium rhizosphaerae sp. nov., a novel species isolated from rice rhizosphere.</title>
        <authorList>
            <person name="Zhao J.J."/>
            <person name="Zhang J."/>
            <person name="Zhang R.J."/>
            <person name="Zhang C.W."/>
            <person name="Yin H.Q."/>
            <person name="Zhang X.X."/>
        </authorList>
    </citation>
    <scope>NUCLEOTIDE SEQUENCE [LARGE SCALE GENOMIC DNA]</scope>
    <source>
        <strain evidence="6 7">ACAM 611</strain>
    </source>
</reference>
<evidence type="ECO:0000256" key="4">
    <source>
        <dbReference type="ARBA" id="ARBA00022691"/>
    </source>
</evidence>
<dbReference type="FunFam" id="3.40.50.150:FF:000028">
    <property type="entry name" value="Ubiquinone biosynthesis O-methyltransferase"/>
    <property type="match status" value="1"/>
</dbReference>
<comment type="catalytic activity">
    <reaction evidence="5">
        <text>a 3-demethylubiquinol + S-adenosyl-L-methionine = a ubiquinol + S-adenosyl-L-homocysteine + H(+)</text>
        <dbReference type="Rhea" id="RHEA:44380"/>
        <dbReference type="Rhea" id="RHEA-COMP:9566"/>
        <dbReference type="Rhea" id="RHEA-COMP:10914"/>
        <dbReference type="ChEBI" id="CHEBI:15378"/>
        <dbReference type="ChEBI" id="CHEBI:17976"/>
        <dbReference type="ChEBI" id="CHEBI:57856"/>
        <dbReference type="ChEBI" id="CHEBI:59789"/>
        <dbReference type="ChEBI" id="CHEBI:84422"/>
        <dbReference type="EC" id="2.1.1.64"/>
    </reaction>
</comment>
<accession>H5T9S8</accession>
<dbReference type="RefSeq" id="WP_006003777.1">
    <property type="nucleotide sequence ID" value="NZ_BAET01000007.1"/>
</dbReference>
<protein>
    <recommendedName>
        <fullName evidence="5">Ubiquinone biosynthesis O-methyltransferase</fullName>
    </recommendedName>
    <alternativeName>
        <fullName evidence="5">2-polyprenyl-6-hydroxyphenol methylase</fullName>
        <ecNumber evidence="5">2.1.1.222</ecNumber>
    </alternativeName>
    <alternativeName>
        <fullName evidence="5">3-demethylubiquinone 3-O-methyltransferase</fullName>
        <ecNumber evidence="5">2.1.1.64</ecNumber>
    </alternativeName>
</protein>
<keyword evidence="3 5" id="KW-0831">Ubiquinone biosynthesis</keyword>
<dbReference type="GO" id="GO:0102208">
    <property type="term" value="F:2-polyprenyl-6-hydroxyphenol methylase activity"/>
    <property type="evidence" value="ECO:0007669"/>
    <property type="project" value="UniProtKB-EC"/>
</dbReference>
<comment type="catalytic activity">
    <reaction evidence="5">
        <text>a 3-(all-trans-polyprenyl)benzene-1,2-diol + S-adenosyl-L-methionine = a 2-methoxy-6-(all-trans-polyprenyl)phenol + S-adenosyl-L-homocysteine + H(+)</text>
        <dbReference type="Rhea" id="RHEA:31411"/>
        <dbReference type="Rhea" id="RHEA-COMP:9550"/>
        <dbReference type="Rhea" id="RHEA-COMP:9551"/>
        <dbReference type="ChEBI" id="CHEBI:15378"/>
        <dbReference type="ChEBI" id="CHEBI:57856"/>
        <dbReference type="ChEBI" id="CHEBI:59789"/>
        <dbReference type="ChEBI" id="CHEBI:62729"/>
        <dbReference type="ChEBI" id="CHEBI:62731"/>
        <dbReference type="EC" id="2.1.1.222"/>
    </reaction>
</comment>
<dbReference type="PANTHER" id="PTHR43464:SF19">
    <property type="entry name" value="UBIQUINONE BIOSYNTHESIS O-METHYLTRANSFERASE, MITOCHONDRIAL"/>
    <property type="match status" value="1"/>
</dbReference>
<dbReference type="NCBIfam" id="TIGR01983">
    <property type="entry name" value="UbiG"/>
    <property type="match status" value="1"/>
</dbReference>
<comment type="pathway">
    <text evidence="5">Cofactor biosynthesis; ubiquinone biosynthesis.</text>
</comment>
<gene>
    <name evidence="5 6" type="primary">ubiG</name>
    <name evidence="6" type="ORF">GPUN_0924</name>
</gene>
<feature type="binding site" evidence="5">
    <location>
        <position position="36"/>
    </location>
    <ligand>
        <name>S-adenosyl-L-methionine</name>
        <dbReference type="ChEBI" id="CHEBI:59789"/>
    </ligand>
</feature>
<dbReference type="STRING" id="56804.BAE46_01195"/>
<name>H5T9S8_9ALTE</name>
<evidence type="ECO:0000256" key="1">
    <source>
        <dbReference type="ARBA" id="ARBA00022603"/>
    </source>
</evidence>
<evidence type="ECO:0000313" key="7">
    <source>
        <dbReference type="Proteomes" id="UP000053586"/>
    </source>
</evidence>
<dbReference type="EC" id="2.1.1.64" evidence="5"/>
<keyword evidence="4 5" id="KW-0949">S-adenosyl-L-methionine</keyword>
<dbReference type="SUPFAM" id="SSF53335">
    <property type="entry name" value="S-adenosyl-L-methionine-dependent methyltransferases"/>
    <property type="match status" value="1"/>
</dbReference>
<dbReference type="AlphaFoldDB" id="H5T9S8"/>
<reference evidence="6 7" key="1">
    <citation type="journal article" date="2012" name="J. Bacteriol.">
        <title>Genome sequence of proteorhodopsin-containing sea ice bacterium Glaciecola punicea ACAM 611T.</title>
        <authorList>
            <person name="Qin Q.-L."/>
            <person name="Xie B.-B."/>
            <person name="Shu Y.-L."/>
            <person name="Rong J.-C."/>
            <person name="Zhao D.-L."/>
            <person name="Zhang X.-Y."/>
            <person name="Chen X.-L."/>
            <person name="Zhou B.-C."/>
            <person name="Zhanga Y.-Z."/>
        </authorList>
    </citation>
    <scope>NUCLEOTIDE SEQUENCE [LARGE SCALE GENOMIC DNA]</scope>
    <source>
        <strain evidence="6 7">ACAM 611</strain>
    </source>
</reference>
<evidence type="ECO:0000256" key="3">
    <source>
        <dbReference type="ARBA" id="ARBA00022688"/>
    </source>
</evidence>
<feature type="binding site" evidence="5">
    <location>
        <position position="56"/>
    </location>
    <ligand>
        <name>S-adenosyl-L-methionine</name>
        <dbReference type="ChEBI" id="CHEBI:59789"/>
    </ligand>
</feature>
<comment type="similarity">
    <text evidence="5">Belongs to the methyltransferase superfamily. UbiG/COQ3 family.</text>
</comment>
<dbReference type="HAMAP" id="MF_00472">
    <property type="entry name" value="UbiG"/>
    <property type="match status" value="1"/>
</dbReference>
<feature type="binding site" evidence="5">
    <location>
        <position position="121"/>
    </location>
    <ligand>
        <name>S-adenosyl-L-methionine</name>
        <dbReference type="ChEBI" id="CHEBI:59789"/>
    </ligand>
</feature>
<feature type="binding site" evidence="5">
    <location>
        <position position="77"/>
    </location>
    <ligand>
        <name>S-adenosyl-L-methionine</name>
        <dbReference type="ChEBI" id="CHEBI:59789"/>
    </ligand>
</feature>
<dbReference type="eggNOG" id="COG2227">
    <property type="taxonomic scope" value="Bacteria"/>
</dbReference>
<dbReference type="Gene3D" id="3.40.50.150">
    <property type="entry name" value="Vaccinia Virus protein VP39"/>
    <property type="match status" value="1"/>
</dbReference>
<dbReference type="GO" id="GO:0061542">
    <property type="term" value="F:3-demethylubiquinol 3-O-methyltransferase activity"/>
    <property type="evidence" value="ECO:0007669"/>
    <property type="project" value="UniProtKB-UniRule"/>
</dbReference>
<dbReference type="CDD" id="cd02440">
    <property type="entry name" value="AdoMet_MTases"/>
    <property type="match status" value="1"/>
</dbReference>
<dbReference type="OrthoDB" id="9801538at2"/>
<dbReference type="Proteomes" id="UP000053586">
    <property type="component" value="Unassembled WGS sequence"/>
</dbReference>
<dbReference type="PANTHER" id="PTHR43464">
    <property type="entry name" value="METHYLTRANSFERASE"/>
    <property type="match status" value="1"/>
</dbReference>
<dbReference type="InterPro" id="IPR010233">
    <property type="entry name" value="UbiG_MeTrfase"/>
</dbReference>
<dbReference type="GO" id="GO:0010420">
    <property type="term" value="F:polyprenyldihydroxybenzoate methyltransferase activity"/>
    <property type="evidence" value="ECO:0007669"/>
    <property type="project" value="InterPro"/>
</dbReference>
<evidence type="ECO:0000256" key="5">
    <source>
        <dbReference type="HAMAP-Rule" id="MF_00472"/>
    </source>
</evidence>
<proteinExistence type="inferred from homology"/>
<dbReference type="EMBL" id="BAET01000007">
    <property type="protein sequence ID" value="GAB55055.1"/>
    <property type="molecule type" value="Genomic_DNA"/>
</dbReference>
<dbReference type="Pfam" id="PF13489">
    <property type="entry name" value="Methyltransf_23"/>
    <property type="match status" value="1"/>
</dbReference>
<keyword evidence="2 5" id="KW-0808">Transferase</keyword>
<comment type="function">
    <text evidence="5">O-methyltransferase that catalyzes the 2 O-methylation steps in the ubiquinone biosynthetic pathway.</text>
</comment>
<dbReference type="GO" id="GO:0032259">
    <property type="term" value="P:methylation"/>
    <property type="evidence" value="ECO:0007669"/>
    <property type="project" value="UniProtKB-KW"/>
</dbReference>
<organism evidence="6 7">
    <name type="scientific">Glaciecola punicea ACAM 611</name>
    <dbReference type="NCBI Taxonomy" id="1121923"/>
    <lineage>
        <taxon>Bacteria</taxon>
        <taxon>Pseudomonadati</taxon>
        <taxon>Pseudomonadota</taxon>
        <taxon>Gammaproteobacteria</taxon>
        <taxon>Alteromonadales</taxon>
        <taxon>Alteromonadaceae</taxon>
        <taxon>Glaciecola</taxon>
    </lineage>
</organism>
<evidence type="ECO:0000313" key="6">
    <source>
        <dbReference type="EMBL" id="GAB55055.1"/>
    </source>
</evidence>
<keyword evidence="6" id="KW-0830">Ubiquinone</keyword>
<keyword evidence="1 5" id="KW-0489">Methyltransferase</keyword>
<comment type="caution">
    <text evidence="6">The sequence shown here is derived from an EMBL/GenBank/DDBJ whole genome shotgun (WGS) entry which is preliminary data.</text>
</comment>
<dbReference type="InterPro" id="IPR029063">
    <property type="entry name" value="SAM-dependent_MTases_sf"/>
</dbReference>
<dbReference type="EC" id="2.1.1.222" evidence="5"/>
<dbReference type="UniPathway" id="UPA00232"/>
<evidence type="ECO:0000256" key="2">
    <source>
        <dbReference type="ARBA" id="ARBA00022679"/>
    </source>
</evidence>
<keyword evidence="7" id="KW-1185">Reference proteome</keyword>
<sequence>MSNVDVDELAKFSELANSWWDRNGEFKSLHDINPLRVDLIEQQSGGLFDKRILDVGCGGGILSEALAQRGGVVTGLDMAKASLDVANLHRLESGIKVDYVLSTAEDWALENAGQYDIVACLEMLEHVPNPASVVKACATLVKPGGVVVFSTINRNVKSYVMAIAAAEYLFNMVPKGTHEHSKFIKPSELVSMIEKTSLHVDMMTGLHFNPLTQGYYFSDSNVDVNYFIVCKN</sequence>